<evidence type="ECO:0000313" key="1">
    <source>
        <dbReference type="EMBL" id="EDS91141.1"/>
    </source>
</evidence>
<dbReference type="EMBL" id="ABKX01000008">
    <property type="protein sequence ID" value="EDS91141.1"/>
    <property type="molecule type" value="Genomic_DNA"/>
</dbReference>
<comment type="caution">
    <text evidence="1">The sequence shown here is derived from an EMBL/GenBank/DDBJ whole genome shotgun (WGS) entry which is preliminary data.</text>
</comment>
<protein>
    <submittedName>
        <fullName evidence="1">Uncharacterized protein</fullName>
    </submittedName>
</protein>
<evidence type="ECO:0000313" key="2">
    <source>
        <dbReference type="Proteomes" id="UP000003042"/>
    </source>
</evidence>
<dbReference type="AlphaFoldDB" id="A0ABC9NLJ3"/>
<sequence>MLQSGLICFLSNSVMSLFSLFASGETLFSEHSLRRQASMTQAEKFPDPF</sequence>
<gene>
    <name evidence="1" type="ORF">ESCAB7627_3664</name>
</gene>
<reference evidence="1 2" key="1">
    <citation type="submission" date="2008-02" db="EMBL/GenBank/DDBJ databases">
        <title>Annotation of Escherichia albertii TW07627.</title>
        <authorList>
            <person name="Sutton G."/>
            <person name="Whittam T.S."/>
            <person name="Sebastian Y."/>
        </authorList>
    </citation>
    <scope>NUCLEOTIDE SEQUENCE [LARGE SCALE GENOMIC DNA]</scope>
    <source>
        <strain evidence="1 2">TW07627</strain>
    </source>
</reference>
<proteinExistence type="predicted"/>
<dbReference type="Proteomes" id="UP000003042">
    <property type="component" value="Unassembled WGS sequence"/>
</dbReference>
<name>A0ABC9NLJ3_ESCAT</name>
<accession>A0ABC9NLJ3</accession>
<organism evidence="1 2">
    <name type="scientific">Escherichia albertii (strain TW07627)</name>
    <dbReference type="NCBI Taxonomy" id="502347"/>
    <lineage>
        <taxon>Bacteria</taxon>
        <taxon>Pseudomonadati</taxon>
        <taxon>Pseudomonadota</taxon>
        <taxon>Gammaproteobacteria</taxon>
        <taxon>Enterobacterales</taxon>
        <taxon>Enterobacteriaceae</taxon>
        <taxon>Escherichia</taxon>
    </lineage>
</organism>